<comment type="caution">
    <text evidence="1">The sequence shown here is derived from an EMBL/GenBank/DDBJ whole genome shotgun (WGS) entry which is preliminary data.</text>
</comment>
<dbReference type="EMBL" id="CAJVPU010004656">
    <property type="protein sequence ID" value="CAG8536157.1"/>
    <property type="molecule type" value="Genomic_DNA"/>
</dbReference>
<name>A0ACA9LMT7_9GLOM</name>
<evidence type="ECO:0000313" key="1">
    <source>
        <dbReference type="EMBL" id="CAG8536157.1"/>
    </source>
</evidence>
<evidence type="ECO:0000313" key="2">
    <source>
        <dbReference type="Proteomes" id="UP000789702"/>
    </source>
</evidence>
<reference evidence="1" key="1">
    <citation type="submission" date="2021-06" db="EMBL/GenBank/DDBJ databases">
        <authorList>
            <person name="Kallberg Y."/>
            <person name="Tangrot J."/>
            <person name="Rosling A."/>
        </authorList>
    </citation>
    <scope>NUCLEOTIDE SEQUENCE</scope>
    <source>
        <strain evidence="1">IL203A</strain>
    </source>
</reference>
<accession>A0ACA9LMT7</accession>
<gene>
    <name evidence="1" type="ORF">DHETER_LOCUS4592</name>
</gene>
<sequence length="709" mass="81262">MNTQPILKAFYNDTAIEDWVCINMVEYYHAKSGQKNLIKIMDHIKKDLQKVADDDSEFEMTRKRKAREILDDWKKWSKQKKNLKRSNGVNIGSLQVKKIKQFAGNHANQIMGNNITLGTNKDDHEELRKTPDHKIYSDSFVPPTTRSESDDKETDSDDFSPDKRNPKNFTFDEFVDGNDEYVDDDQESLFLDEFFLDDSVALDENDDGNPYMFQDKNISALFASYRLNAQQMARESGLSIETNYHEILSLSHILLLQADNFSDLQIEQFSGDTLVDFRKHMRNTYIIKNKVAQSVKAIFRECIEIALDEDLGPKEAEKTLEQLFTKSFDDPIDQKKFERMRFVFLQLTKNIPIKPLKDLLSEGTLTVNIISPVLRSFLHDTSIHPVIWPNTASMSAKVRKLANLDSSRAKQPDMIGNVVNNNKSKYEMMFGEITGEGKNNNIKKNNMDLIRLGIFMKDALDILIKKTGKNHMTFAWQTIVTVWTGYIMVLTASGLYIMFDIGETELPKSFQTCEQFINGIDNLFTFAEKYEYEVQRFRDDIRKKKEDTHSSAEVTNWCRTTLGTPQFKELGRVKKLENYIKEIKQKQITPNISELHTDISVPKSPIHSELSAITNRSSTLSTIENHHDKKNAQITESIPKELSISPKINSNNTTEETKSRVSNSSLTISSHSATSSSNSEDKMVEEVKSLPDTKTKLSISTESHVFDSS</sequence>
<organism evidence="1 2">
    <name type="scientific">Dentiscutata heterogama</name>
    <dbReference type="NCBI Taxonomy" id="1316150"/>
    <lineage>
        <taxon>Eukaryota</taxon>
        <taxon>Fungi</taxon>
        <taxon>Fungi incertae sedis</taxon>
        <taxon>Mucoromycota</taxon>
        <taxon>Glomeromycotina</taxon>
        <taxon>Glomeromycetes</taxon>
        <taxon>Diversisporales</taxon>
        <taxon>Gigasporaceae</taxon>
        <taxon>Dentiscutata</taxon>
    </lineage>
</organism>
<protein>
    <submittedName>
        <fullName evidence="1">11103_t:CDS:1</fullName>
    </submittedName>
</protein>
<keyword evidence="2" id="KW-1185">Reference proteome</keyword>
<feature type="non-terminal residue" evidence="1">
    <location>
        <position position="709"/>
    </location>
</feature>
<dbReference type="Proteomes" id="UP000789702">
    <property type="component" value="Unassembled WGS sequence"/>
</dbReference>
<proteinExistence type="predicted"/>